<reference evidence="3" key="1">
    <citation type="submission" date="2025-08" db="UniProtKB">
        <authorList>
            <consortium name="Ensembl"/>
        </authorList>
    </citation>
    <scope>IDENTIFICATION</scope>
</reference>
<feature type="transmembrane region" description="Helical" evidence="2">
    <location>
        <begin position="364"/>
        <end position="384"/>
    </location>
</feature>
<feature type="transmembrane region" description="Helical" evidence="2">
    <location>
        <begin position="76"/>
        <end position="100"/>
    </location>
</feature>
<feature type="region of interest" description="Disordered" evidence="1">
    <location>
        <begin position="456"/>
        <end position="475"/>
    </location>
</feature>
<feature type="transmembrane region" description="Helical" evidence="2">
    <location>
        <begin position="242"/>
        <end position="261"/>
    </location>
</feature>
<feature type="transmembrane region" description="Helical" evidence="2">
    <location>
        <begin position="292"/>
        <end position="310"/>
    </location>
</feature>
<keyword evidence="4" id="KW-1185">Reference proteome</keyword>
<evidence type="ECO:0000313" key="3">
    <source>
        <dbReference type="Ensembl" id="ENSEBUP00000007835.1"/>
    </source>
</evidence>
<evidence type="ECO:0000313" key="4">
    <source>
        <dbReference type="Proteomes" id="UP000694388"/>
    </source>
</evidence>
<feature type="transmembrane region" description="Helical" evidence="2">
    <location>
        <begin position="152"/>
        <end position="173"/>
    </location>
</feature>
<keyword evidence="2" id="KW-0812">Transmembrane</keyword>
<keyword evidence="2" id="KW-1133">Transmembrane helix</keyword>
<name>A0A8C4PZS5_EPTBU</name>
<reference evidence="3" key="2">
    <citation type="submission" date="2025-09" db="UniProtKB">
        <authorList>
            <consortium name="Ensembl"/>
        </authorList>
    </citation>
    <scope>IDENTIFICATION</scope>
</reference>
<dbReference type="Proteomes" id="UP000694388">
    <property type="component" value="Unplaced"/>
</dbReference>
<sequence length="502" mass="56305">MSRKNQSQNVGARRNCLPSWRKTKNTFMETLNRRTSFTSLASTLMDENDDSWDDCVKETDIEDDERSSRFITFFRVIILGTLFLLVLGSSTISMLCLLSLEMLAKETTKPGERMFILWNLSFLLIIPNLISIMKSSWKLAFKTSSKAENSMIAKMCVAELLAALGNALILFLGMPCNDIIANLMVLGGITFVPAILQVVDSWKTKCSSISRVNSIIGLILCLLGFVLYGVCAFGRKDQQDSPTIRVSMLFVGLILVSVAWWENFWPGKNEVYDCEENVNSATRNTANFFGSFIRIVVTFIVVCSVVGWEAEKNRWSWSVMWIVSSNPSAYATPALGLMACHALMASFCHWLGNVACKICRQRTCFSLPLTLTLPATGVALWFMASLAFGSNIWNVNEWWTKGFFNRTMTHFDCQMVIQSRNWNETFTQRMANGVARSICTYTYDNSANNLSFNNSAAKSQNELPPSKLPQPDNCSRCNMVVGTNRGDLPRVEEANAEDGKDT</sequence>
<dbReference type="Ensembl" id="ENSEBUT00000008325.1">
    <property type="protein sequence ID" value="ENSEBUP00000007835.1"/>
    <property type="gene ID" value="ENSEBUG00000005100.1"/>
</dbReference>
<keyword evidence="2" id="KW-0472">Membrane</keyword>
<evidence type="ECO:0000256" key="1">
    <source>
        <dbReference type="SAM" id="MobiDB-lite"/>
    </source>
</evidence>
<protein>
    <submittedName>
        <fullName evidence="3">Uncharacterized protein</fullName>
    </submittedName>
</protein>
<dbReference type="GeneTree" id="ENSGT00940000172234"/>
<feature type="transmembrane region" description="Helical" evidence="2">
    <location>
        <begin position="330"/>
        <end position="352"/>
    </location>
</feature>
<dbReference type="AlphaFoldDB" id="A0A8C4PZS5"/>
<feature type="transmembrane region" description="Helical" evidence="2">
    <location>
        <begin position="179"/>
        <end position="199"/>
    </location>
</feature>
<evidence type="ECO:0000256" key="2">
    <source>
        <dbReference type="SAM" id="Phobius"/>
    </source>
</evidence>
<proteinExistence type="predicted"/>
<organism evidence="3 4">
    <name type="scientific">Eptatretus burgeri</name>
    <name type="common">Inshore hagfish</name>
    <dbReference type="NCBI Taxonomy" id="7764"/>
    <lineage>
        <taxon>Eukaryota</taxon>
        <taxon>Metazoa</taxon>
        <taxon>Chordata</taxon>
        <taxon>Craniata</taxon>
        <taxon>Vertebrata</taxon>
        <taxon>Cyclostomata</taxon>
        <taxon>Myxini</taxon>
        <taxon>Myxiniformes</taxon>
        <taxon>Myxinidae</taxon>
        <taxon>Eptatretinae</taxon>
        <taxon>Eptatretus</taxon>
    </lineage>
</organism>
<feature type="transmembrane region" description="Helical" evidence="2">
    <location>
        <begin position="211"/>
        <end position="230"/>
    </location>
</feature>
<feature type="transmembrane region" description="Helical" evidence="2">
    <location>
        <begin position="115"/>
        <end position="132"/>
    </location>
</feature>
<accession>A0A8C4PZS5</accession>